<comment type="caution">
    <text evidence="2">The sequence shown here is derived from an EMBL/GenBank/DDBJ whole genome shotgun (WGS) entry which is preliminary data.</text>
</comment>
<dbReference type="EMBL" id="SNRW01019944">
    <property type="protein sequence ID" value="KAA6365909.1"/>
    <property type="molecule type" value="Genomic_DNA"/>
</dbReference>
<accession>A0A5J4U6C5</accession>
<feature type="region of interest" description="Disordered" evidence="1">
    <location>
        <begin position="145"/>
        <end position="211"/>
    </location>
</feature>
<feature type="compositionally biased region" description="Basic and acidic residues" evidence="1">
    <location>
        <begin position="158"/>
        <end position="211"/>
    </location>
</feature>
<dbReference type="InterPro" id="IPR043136">
    <property type="entry name" value="B30.2/SPRY_sf"/>
</dbReference>
<dbReference type="Proteomes" id="UP000324800">
    <property type="component" value="Unassembled WGS sequence"/>
</dbReference>
<dbReference type="AlphaFoldDB" id="A0A5J4U6C5"/>
<dbReference type="Gene3D" id="2.60.120.920">
    <property type="match status" value="1"/>
</dbReference>
<name>A0A5J4U6C5_9EUKA</name>
<sequence length="425" mass="48305">MLGVHGLRRKKHSRASASGWALIQIILNSDEILSRQGTDALCKLIVADEQIRDAMLSRRFVDLVLEILNDQKLSKKQISSSTESEQEEESEPIFVKVGLLTVVQKLAEEIENPIILGALIPILEEIKKNREKEMMKKAKSILGCLKEEGMSAPQSNESNEKDEKIRQLEETNRRHEETIRRNNEESRRKISDLEQKDEQNKMKISDLQRKDEENKRKITDLERQLADSKSKPIINNQIVSQLKLDEIPISITVPSGSYTKKEGEFTYTSTQNEWKIFPISPAVSKGVYRCEMKINKVGDNHVGVMKSGLNVPFGKWPGYEPYCQDCKVFFYSGAVGQQSQYTTGNQQIKDGDLVSIQVNMDATPRTAHLFINGQQQPVFISGLPESVQFWFFLNHKDDSVAILSLKKLSISSVAKIPNEKEVKWG</sequence>
<evidence type="ECO:0008006" key="4">
    <source>
        <dbReference type="Google" id="ProtNLM"/>
    </source>
</evidence>
<organism evidence="2 3">
    <name type="scientific">Streblomastix strix</name>
    <dbReference type="NCBI Taxonomy" id="222440"/>
    <lineage>
        <taxon>Eukaryota</taxon>
        <taxon>Metamonada</taxon>
        <taxon>Preaxostyla</taxon>
        <taxon>Oxymonadida</taxon>
        <taxon>Streblomastigidae</taxon>
        <taxon>Streblomastix</taxon>
    </lineage>
</organism>
<gene>
    <name evidence="2" type="ORF">EZS28_038564</name>
</gene>
<evidence type="ECO:0000256" key="1">
    <source>
        <dbReference type="SAM" id="MobiDB-lite"/>
    </source>
</evidence>
<evidence type="ECO:0000313" key="2">
    <source>
        <dbReference type="EMBL" id="KAA6365909.1"/>
    </source>
</evidence>
<evidence type="ECO:0000313" key="3">
    <source>
        <dbReference type="Proteomes" id="UP000324800"/>
    </source>
</evidence>
<proteinExistence type="predicted"/>
<protein>
    <recommendedName>
        <fullName evidence="4">SPRY domain-containing protein</fullName>
    </recommendedName>
</protein>
<reference evidence="2 3" key="1">
    <citation type="submission" date="2019-03" db="EMBL/GenBank/DDBJ databases">
        <title>Single cell metagenomics reveals metabolic interactions within the superorganism composed of flagellate Streblomastix strix and complex community of Bacteroidetes bacteria on its surface.</title>
        <authorList>
            <person name="Treitli S.C."/>
            <person name="Kolisko M."/>
            <person name="Husnik F."/>
            <person name="Keeling P."/>
            <person name="Hampl V."/>
        </authorList>
    </citation>
    <scope>NUCLEOTIDE SEQUENCE [LARGE SCALE GENOMIC DNA]</scope>
    <source>
        <strain evidence="2">ST1C</strain>
    </source>
</reference>